<organism evidence="2">
    <name type="scientific">viral metagenome</name>
    <dbReference type="NCBI Taxonomy" id="1070528"/>
    <lineage>
        <taxon>unclassified sequences</taxon>
        <taxon>metagenomes</taxon>
        <taxon>organismal metagenomes</taxon>
    </lineage>
</organism>
<dbReference type="AlphaFoldDB" id="A0A6C0JML7"/>
<accession>A0A6C0JML7</accession>
<reference evidence="2" key="1">
    <citation type="journal article" date="2020" name="Nature">
        <title>Giant virus diversity and host interactions through global metagenomics.</title>
        <authorList>
            <person name="Schulz F."/>
            <person name="Roux S."/>
            <person name="Paez-Espino D."/>
            <person name="Jungbluth S."/>
            <person name="Walsh D.A."/>
            <person name="Denef V.J."/>
            <person name="McMahon K.D."/>
            <person name="Konstantinidis K.T."/>
            <person name="Eloe-Fadrosh E.A."/>
            <person name="Kyrpides N.C."/>
            <person name="Woyke T."/>
        </authorList>
    </citation>
    <scope>NUCLEOTIDE SEQUENCE</scope>
    <source>
        <strain evidence="2">GVMAG-M-3300027747-57</strain>
    </source>
</reference>
<sequence>MAKKNILGDVVKKSSNIVGTVACGVKRFVGNIVPKTMRQAISGKHRRSRKSRRSRKTRKN</sequence>
<protein>
    <submittedName>
        <fullName evidence="2">Uncharacterized protein</fullName>
    </submittedName>
</protein>
<proteinExistence type="predicted"/>
<evidence type="ECO:0000313" key="2">
    <source>
        <dbReference type="EMBL" id="QHU05970.1"/>
    </source>
</evidence>
<feature type="region of interest" description="Disordered" evidence="1">
    <location>
        <begin position="37"/>
        <end position="60"/>
    </location>
</feature>
<name>A0A6C0JML7_9ZZZZ</name>
<feature type="compositionally biased region" description="Basic residues" evidence="1">
    <location>
        <begin position="43"/>
        <end position="60"/>
    </location>
</feature>
<dbReference type="EMBL" id="MN740430">
    <property type="protein sequence ID" value="QHU05970.1"/>
    <property type="molecule type" value="Genomic_DNA"/>
</dbReference>
<evidence type="ECO:0000256" key="1">
    <source>
        <dbReference type="SAM" id="MobiDB-lite"/>
    </source>
</evidence>